<keyword evidence="5" id="KW-1185">Reference proteome</keyword>
<dbReference type="PANTHER" id="PTHR44591">
    <property type="entry name" value="STRESS RESPONSE REGULATOR PROTEIN 1"/>
    <property type="match status" value="1"/>
</dbReference>
<dbReference type="InterPro" id="IPR058651">
    <property type="entry name" value="HTH_VMAP-M9"/>
</dbReference>
<dbReference type="Pfam" id="PF26355">
    <property type="entry name" value="HTH_VMAP-M9"/>
    <property type="match status" value="1"/>
</dbReference>
<proteinExistence type="predicted"/>
<evidence type="ECO:0000313" key="4">
    <source>
        <dbReference type="EMBL" id="CUR31470.1"/>
    </source>
</evidence>
<dbReference type="InterPro" id="IPR050595">
    <property type="entry name" value="Bact_response_regulator"/>
</dbReference>
<accession>A0A1J1LGY1</accession>
<evidence type="ECO:0000256" key="2">
    <source>
        <dbReference type="PROSITE-ProRule" id="PRU00169"/>
    </source>
</evidence>
<protein>
    <submittedName>
        <fullName evidence="4">Response regulator receiver protein (Modular protein)</fullName>
    </submittedName>
</protein>
<dbReference type="AlphaFoldDB" id="A0A1J1LGY1"/>
<dbReference type="OrthoDB" id="453368at2"/>
<name>A0A1J1LGY1_9CYAN</name>
<dbReference type="STRING" id="671072.PL9214291061"/>
<dbReference type="InterPro" id="IPR011006">
    <property type="entry name" value="CheY-like_superfamily"/>
</dbReference>
<organism evidence="4 5">
    <name type="scientific">Planktothrix tepida PCC 9214</name>
    <dbReference type="NCBI Taxonomy" id="671072"/>
    <lineage>
        <taxon>Bacteria</taxon>
        <taxon>Bacillati</taxon>
        <taxon>Cyanobacteriota</taxon>
        <taxon>Cyanophyceae</taxon>
        <taxon>Oscillatoriophycideae</taxon>
        <taxon>Oscillatoriales</taxon>
        <taxon>Microcoleaceae</taxon>
        <taxon>Planktothrix</taxon>
    </lineage>
</organism>
<feature type="modified residue" description="4-aspartylphosphate" evidence="2">
    <location>
        <position position="160"/>
    </location>
</feature>
<dbReference type="EMBL" id="CZDF01000132">
    <property type="protein sequence ID" value="CUR31470.1"/>
    <property type="molecule type" value="Genomic_DNA"/>
</dbReference>
<feature type="domain" description="Response regulatory" evidence="3">
    <location>
        <begin position="111"/>
        <end position="227"/>
    </location>
</feature>
<evidence type="ECO:0000259" key="3">
    <source>
        <dbReference type="PROSITE" id="PS50110"/>
    </source>
</evidence>
<dbReference type="Gene3D" id="3.40.50.2300">
    <property type="match status" value="1"/>
</dbReference>
<evidence type="ECO:0000256" key="1">
    <source>
        <dbReference type="ARBA" id="ARBA00022553"/>
    </source>
</evidence>
<reference evidence="5" key="1">
    <citation type="submission" date="2015-10" db="EMBL/GenBank/DDBJ databases">
        <authorList>
            <person name="Regsiter A."/>
            <person name="william w."/>
        </authorList>
    </citation>
    <scope>NUCLEOTIDE SEQUENCE [LARGE SCALE GENOMIC DNA]</scope>
</reference>
<dbReference type="CDD" id="cd19920">
    <property type="entry name" value="REC_PA4781-like"/>
    <property type="match status" value="1"/>
</dbReference>
<dbReference type="PANTHER" id="PTHR44591:SF3">
    <property type="entry name" value="RESPONSE REGULATORY DOMAIN-CONTAINING PROTEIN"/>
    <property type="match status" value="1"/>
</dbReference>
<dbReference type="SUPFAM" id="SSF52172">
    <property type="entry name" value="CheY-like"/>
    <property type="match status" value="1"/>
</dbReference>
<dbReference type="InterPro" id="IPR035965">
    <property type="entry name" value="PAS-like_dom_sf"/>
</dbReference>
<gene>
    <name evidence="4" type="ORF">PL9214291061</name>
</gene>
<evidence type="ECO:0000313" key="5">
    <source>
        <dbReference type="Proteomes" id="UP000184315"/>
    </source>
</evidence>
<dbReference type="Proteomes" id="UP000184315">
    <property type="component" value="Unassembled WGS sequence"/>
</dbReference>
<dbReference type="SMART" id="SM00448">
    <property type="entry name" value="REC"/>
    <property type="match status" value="1"/>
</dbReference>
<dbReference type="SUPFAM" id="SSF55785">
    <property type="entry name" value="PYP-like sensor domain (PAS domain)"/>
    <property type="match status" value="1"/>
</dbReference>
<dbReference type="PROSITE" id="PS50110">
    <property type="entry name" value="RESPONSE_REGULATORY"/>
    <property type="match status" value="1"/>
</dbReference>
<sequence>MKFEEALYLVQTTLESKKGKQLTPLEQEILKVAWNNESYSNLAERLYLSIGHIKNLAFILWQSLSDLFGENITKSNFRRVIEVISATPTFSEAKITSHDTAEEKSSGFKGNILIVDDLTENLQFLTDVLSKEGYKVRCVTNGRMALRTIHNNPPDIILLDIQIPEMDGYEICKILKSDEITSEIPVIFLSVLDETFDQIKAFSTGGVDYITKPFQPEEVIARIQTQLTIQQQKYQFKEQIEQHQQTIEILYQSRALLANLLNSLEDGICVLQALRDPITKKINNFHGLVINPIFGKLLGQKRQDLIGKFPLKNLLNQLTPNLFYSLVAVVETGEAIQQEFYWENDHVQIWYYLTAVKFGEGCSIHVRDITDFKLLGLRWLTLFMLPYLGSDSPLNSSTKTI</sequence>
<keyword evidence="1 2" id="KW-0597">Phosphoprotein</keyword>
<dbReference type="Pfam" id="PF00072">
    <property type="entry name" value="Response_reg"/>
    <property type="match status" value="1"/>
</dbReference>
<dbReference type="RefSeq" id="WP_072718314.1">
    <property type="nucleotide sequence ID" value="NZ_LN889782.1"/>
</dbReference>
<dbReference type="GO" id="GO:0000160">
    <property type="term" value="P:phosphorelay signal transduction system"/>
    <property type="evidence" value="ECO:0007669"/>
    <property type="project" value="InterPro"/>
</dbReference>
<dbReference type="Gene3D" id="3.30.450.20">
    <property type="entry name" value="PAS domain"/>
    <property type="match status" value="1"/>
</dbReference>
<dbReference type="InterPro" id="IPR001789">
    <property type="entry name" value="Sig_transdc_resp-reg_receiver"/>
</dbReference>